<dbReference type="EMBL" id="BSOA01000044">
    <property type="protein sequence ID" value="GLQ89871.1"/>
    <property type="molecule type" value="Genomic_DNA"/>
</dbReference>
<sequence>MPAMKSIPFWVIGLFLPALAAHAQASLDCNTAKLADPANATYTIEGDAITLVNGARSQPAAPGSHTMHETRLIPGAQACGNFDGEPVVVSLLSDDPGGSGSFIYVAAVPRNGRSYPAALIGDRIVPKSVVVEHGQIVVTYLGRAGNAPMAAPPTQKLVRRFGLQHGHLLDQP</sequence>
<comment type="caution">
    <text evidence="2">The sequence shown here is derived from an EMBL/GenBank/DDBJ whole genome shotgun (WGS) entry which is preliminary data.</text>
</comment>
<reference evidence="3" key="1">
    <citation type="journal article" date="2019" name="Int. J. Syst. Evol. Microbiol.">
        <title>The Global Catalogue of Microorganisms (GCM) 10K type strain sequencing project: providing services to taxonomists for standard genome sequencing and annotation.</title>
        <authorList>
            <consortium name="The Broad Institute Genomics Platform"/>
            <consortium name="The Broad Institute Genome Sequencing Center for Infectious Disease"/>
            <person name="Wu L."/>
            <person name="Ma J."/>
        </authorList>
    </citation>
    <scope>NUCLEOTIDE SEQUENCE [LARGE SCALE GENOMIC DNA]</scope>
    <source>
        <strain evidence="3">NBRC 111981</strain>
    </source>
</reference>
<feature type="chain" id="PRO_5045474136" evidence="1">
    <location>
        <begin position="21"/>
        <end position="172"/>
    </location>
</feature>
<evidence type="ECO:0000313" key="2">
    <source>
        <dbReference type="EMBL" id="GLQ89871.1"/>
    </source>
</evidence>
<name>A0ABQ5XGX1_9GAMM</name>
<evidence type="ECO:0000256" key="1">
    <source>
        <dbReference type="SAM" id="SignalP"/>
    </source>
</evidence>
<keyword evidence="1" id="KW-0732">Signal</keyword>
<gene>
    <name evidence="2" type="ORF">GCM10007898_34460</name>
</gene>
<protein>
    <submittedName>
        <fullName evidence="2">Uncharacterized protein</fullName>
    </submittedName>
</protein>
<proteinExistence type="predicted"/>
<organism evidence="2 3">
    <name type="scientific">Dyella flagellata</name>
    <dbReference type="NCBI Taxonomy" id="1867833"/>
    <lineage>
        <taxon>Bacteria</taxon>
        <taxon>Pseudomonadati</taxon>
        <taxon>Pseudomonadota</taxon>
        <taxon>Gammaproteobacteria</taxon>
        <taxon>Lysobacterales</taxon>
        <taxon>Rhodanobacteraceae</taxon>
        <taxon>Dyella</taxon>
    </lineage>
</organism>
<dbReference type="Proteomes" id="UP001156627">
    <property type="component" value="Unassembled WGS sequence"/>
</dbReference>
<evidence type="ECO:0000313" key="3">
    <source>
        <dbReference type="Proteomes" id="UP001156627"/>
    </source>
</evidence>
<feature type="signal peptide" evidence="1">
    <location>
        <begin position="1"/>
        <end position="20"/>
    </location>
</feature>
<keyword evidence="3" id="KW-1185">Reference proteome</keyword>
<accession>A0ABQ5XGX1</accession>